<dbReference type="InterPro" id="IPR029068">
    <property type="entry name" value="Glyas_Bleomycin-R_OHBP_Dase"/>
</dbReference>
<evidence type="ECO:0000259" key="1">
    <source>
        <dbReference type="PROSITE" id="PS51819"/>
    </source>
</evidence>
<feature type="domain" description="VOC" evidence="1">
    <location>
        <begin position="4"/>
        <end position="123"/>
    </location>
</feature>
<dbReference type="InterPro" id="IPR037523">
    <property type="entry name" value="VOC_core"/>
</dbReference>
<reference evidence="2" key="2">
    <citation type="submission" date="2020-09" db="EMBL/GenBank/DDBJ databases">
        <authorList>
            <person name="Sun Q."/>
            <person name="Zhou Y."/>
        </authorList>
    </citation>
    <scope>NUCLEOTIDE SEQUENCE</scope>
    <source>
        <strain evidence="2">CGMCC 1.12919</strain>
    </source>
</reference>
<name>A0A916U5Z1_9HYPH</name>
<evidence type="ECO:0000313" key="2">
    <source>
        <dbReference type="EMBL" id="GGC59973.1"/>
    </source>
</evidence>
<dbReference type="Gene3D" id="3.30.720.110">
    <property type="match status" value="1"/>
</dbReference>
<evidence type="ECO:0000313" key="3">
    <source>
        <dbReference type="Proteomes" id="UP000637002"/>
    </source>
</evidence>
<dbReference type="SUPFAM" id="SSF54593">
    <property type="entry name" value="Glyoxalase/Bleomycin resistance protein/Dihydroxybiphenyl dioxygenase"/>
    <property type="match status" value="1"/>
</dbReference>
<dbReference type="AlphaFoldDB" id="A0A916U5Z1"/>
<proteinExistence type="predicted"/>
<protein>
    <submittedName>
        <fullName evidence="2">Glyoxalase</fullName>
    </submittedName>
</protein>
<dbReference type="Proteomes" id="UP000637002">
    <property type="component" value="Unassembled WGS sequence"/>
</dbReference>
<reference evidence="2" key="1">
    <citation type="journal article" date="2014" name="Int. J. Syst. Evol. Microbiol.">
        <title>Complete genome sequence of Corynebacterium casei LMG S-19264T (=DSM 44701T), isolated from a smear-ripened cheese.</title>
        <authorList>
            <consortium name="US DOE Joint Genome Institute (JGI-PGF)"/>
            <person name="Walter F."/>
            <person name="Albersmeier A."/>
            <person name="Kalinowski J."/>
            <person name="Ruckert C."/>
        </authorList>
    </citation>
    <scope>NUCLEOTIDE SEQUENCE</scope>
    <source>
        <strain evidence="2">CGMCC 1.12919</strain>
    </source>
</reference>
<gene>
    <name evidence="2" type="ORF">GCM10010994_18330</name>
</gene>
<dbReference type="Gene3D" id="3.30.720.120">
    <property type="match status" value="1"/>
</dbReference>
<dbReference type="PROSITE" id="PS51819">
    <property type="entry name" value="VOC"/>
    <property type="match status" value="1"/>
</dbReference>
<dbReference type="InterPro" id="IPR004360">
    <property type="entry name" value="Glyas_Fos-R_dOase_dom"/>
</dbReference>
<sequence>MKITSYYPVVMTRDVVGTAAFYSAHFAFVPLFSSDWYVHLQARDDASVNLAVLDGAHQTVPEAARGQVAGLILNFEVEDPDAAYDDLRAAGLPMLVPLRDEPFGQRHFITADPNGVLIDVIKPIPPSAEFAAQYEALSLPVDQ</sequence>
<organism evidence="2 3">
    <name type="scientific">Chelatococcus reniformis</name>
    <dbReference type="NCBI Taxonomy" id="1494448"/>
    <lineage>
        <taxon>Bacteria</taxon>
        <taxon>Pseudomonadati</taxon>
        <taxon>Pseudomonadota</taxon>
        <taxon>Alphaproteobacteria</taxon>
        <taxon>Hyphomicrobiales</taxon>
        <taxon>Chelatococcaceae</taxon>
        <taxon>Chelatococcus</taxon>
    </lineage>
</organism>
<dbReference type="Pfam" id="PF00903">
    <property type="entry name" value="Glyoxalase"/>
    <property type="match status" value="1"/>
</dbReference>
<dbReference type="EMBL" id="BMGG01000003">
    <property type="protein sequence ID" value="GGC59973.1"/>
    <property type="molecule type" value="Genomic_DNA"/>
</dbReference>
<accession>A0A916U5Z1</accession>
<comment type="caution">
    <text evidence="2">The sequence shown here is derived from an EMBL/GenBank/DDBJ whole genome shotgun (WGS) entry which is preliminary data.</text>
</comment>
<dbReference type="RefSeq" id="WP_188608860.1">
    <property type="nucleotide sequence ID" value="NZ_BMGG01000003.1"/>
</dbReference>
<keyword evidence="3" id="KW-1185">Reference proteome</keyword>